<evidence type="ECO:0000313" key="3">
    <source>
        <dbReference type="Proteomes" id="UP000631181"/>
    </source>
</evidence>
<keyword evidence="3" id="KW-1185">Reference proteome</keyword>
<dbReference type="Pfam" id="PF04801">
    <property type="entry name" value="RPC5"/>
    <property type="match status" value="1"/>
</dbReference>
<protein>
    <recommendedName>
        <fullName evidence="4">DNA-directed RNA polymerase III subunit Rpc5</fullName>
    </recommendedName>
</protein>
<dbReference type="InterPro" id="IPR006886">
    <property type="entry name" value="RNA_pol_III_Rpc5"/>
</dbReference>
<dbReference type="EMBL" id="WIWV01000078">
    <property type="protein sequence ID" value="KAF7714655.1"/>
    <property type="molecule type" value="Genomic_DNA"/>
</dbReference>
<dbReference type="GO" id="GO:0005666">
    <property type="term" value="C:RNA polymerase III complex"/>
    <property type="evidence" value="ECO:0007669"/>
    <property type="project" value="TreeGrafter"/>
</dbReference>
<evidence type="ECO:0000256" key="1">
    <source>
        <dbReference type="SAM" id="MobiDB-lite"/>
    </source>
</evidence>
<organism evidence="2 3">
    <name type="scientific">Penicillium ucsense</name>
    <dbReference type="NCBI Taxonomy" id="2839758"/>
    <lineage>
        <taxon>Eukaryota</taxon>
        <taxon>Fungi</taxon>
        <taxon>Dikarya</taxon>
        <taxon>Ascomycota</taxon>
        <taxon>Pezizomycotina</taxon>
        <taxon>Eurotiomycetes</taxon>
        <taxon>Eurotiomycetidae</taxon>
        <taxon>Eurotiales</taxon>
        <taxon>Aspergillaceae</taxon>
        <taxon>Penicillium</taxon>
    </lineage>
</organism>
<sequence>MGSTEEDSVIASYDVVLTDSEISRYVFQYLDRPASKPYNERKGQKPTAMRMKGDSGLVEMEVPIFTRYTYDVDKGIRYGDALKKGRLARNGGAYGMAGGFSTGGIPSGGSRVKSENRDDVEVLDSKKGMDPSALLRTQSLGGRIKPSEEGDPVYMLATFKGKTLHFSPVSAVVPLQPQTHHLDAIDELPKAKGARGKKEDEDRPAEAEARAIDVKVKGAEDGGAILHGNLDLLKRMQEEQWKNFEWVDAETEDSWYTYENYMMSQKPDELPELKATNYSEQYLDGMSAPRIDPARPEMTGWAMKQNRQKQMEGPSDSEDEA</sequence>
<dbReference type="PANTHER" id="PTHR12069">
    <property type="entry name" value="DNA-DIRECTED RNA POLYMERASES III 80 KDA POLYPEPTIDE RNA POLYMERASE III SUBUNIT 5"/>
    <property type="match status" value="1"/>
</dbReference>
<feature type="region of interest" description="Disordered" evidence="1">
    <location>
        <begin position="188"/>
        <end position="208"/>
    </location>
</feature>
<gene>
    <name evidence="2" type="ORF">PECM_007946</name>
</gene>
<reference evidence="2" key="1">
    <citation type="journal article" date="2020" name="Front. Microbiol.">
        <title>Gene regulatory networks of Penicillium echinulatum 2HH and Penicillium oxalicum 114-2 inferred by a computational biology approach.</title>
        <authorList>
            <person name="Lenz A.R."/>
            <person name="Galan-Vasquez E."/>
            <person name="Balbinot E."/>
            <person name="De Abreu F.P."/>
            <person name="De Oliveira N.S."/>
            <person name="Da Rosa L.O."/>
            <person name="De Avila E Silva S."/>
            <person name="Camassola M."/>
            <person name="Dillon A.J.P."/>
            <person name="Perez-Rueda E."/>
        </authorList>
    </citation>
    <scope>NUCLEOTIDE SEQUENCE</scope>
    <source>
        <strain evidence="2">S1M29</strain>
    </source>
</reference>
<evidence type="ECO:0008006" key="4">
    <source>
        <dbReference type="Google" id="ProtNLM"/>
    </source>
</evidence>
<evidence type="ECO:0000313" key="2">
    <source>
        <dbReference type="EMBL" id="KAF7714655.1"/>
    </source>
</evidence>
<dbReference type="GO" id="GO:0042797">
    <property type="term" value="P:tRNA transcription by RNA polymerase III"/>
    <property type="evidence" value="ECO:0007669"/>
    <property type="project" value="TreeGrafter"/>
</dbReference>
<feature type="region of interest" description="Disordered" evidence="1">
    <location>
        <begin position="302"/>
        <end position="321"/>
    </location>
</feature>
<comment type="caution">
    <text evidence="2">The sequence shown here is derived from an EMBL/GenBank/DDBJ whole genome shotgun (WGS) entry which is preliminary data.</text>
</comment>
<dbReference type="PANTHER" id="PTHR12069:SF0">
    <property type="entry name" value="DNA-DIRECTED RNA POLYMERASE III SUBUNIT RPC5"/>
    <property type="match status" value="1"/>
</dbReference>
<accession>A0A8J8W2M9</accession>
<dbReference type="AlphaFoldDB" id="A0A8J8W2M9"/>
<proteinExistence type="predicted"/>
<dbReference type="OrthoDB" id="340681at2759"/>
<name>A0A8J8W2M9_9EURO</name>
<dbReference type="Proteomes" id="UP000631181">
    <property type="component" value="Unassembled WGS sequence"/>
</dbReference>